<organism evidence="1 2">
    <name type="scientific">Favolaschia claudopus</name>
    <dbReference type="NCBI Taxonomy" id="2862362"/>
    <lineage>
        <taxon>Eukaryota</taxon>
        <taxon>Fungi</taxon>
        <taxon>Dikarya</taxon>
        <taxon>Basidiomycota</taxon>
        <taxon>Agaricomycotina</taxon>
        <taxon>Agaricomycetes</taxon>
        <taxon>Agaricomycetidae</taxon>
        <taxon>Agaricales</taxon>
        <taxon>Marasmiineae</taxon>
        <taxon>Mycenaceae</taxon>
        <taxon>Favolaschia</taxon>
    </lineage>
</organism>
<dbReference type="Proteomes" id="UP001362999">
    <property type="component" value="Unassembled WGS sequence"/>
</dbReference>
<name>A0AAW0CDQ7_9AGAR</name>
<evidence type="ECO:0000313" key="2">
    <source>
        <dbReference type="Proteomes" id="UP001362999"/>
    </source>
</evidence>
<evidence type="ECO:0008006" key="3">
    <source>
        <dbReference type="Google" id="ProtNLM"/>
    </source>
</evidence>
<evidence type="ECO:0000313" key="1">
    <source>
        <dbReference type="EMBL" id="KAK7038174.1"/>
    </source>
</evidence>
<proteinExistence type="predicted"/>
<dbReference type="AlphaFoldDB" id="A0AAW0CDQ7"/>
<sequence>MSLPGLGALSNRAPEYQKQNTLVFDELGRLRYAALSRRVLALPLEVLAEIFEHCLPAVEFVSPDPATAPLVLCDVCHHWRVVALTTPMLWSSLSIDMEFLDETHWDAYVYLYQTWLSRAQQAPLTLSIQNLALLRHSQYLHPVLQAIARMSAQWRTIEFDPTEDDTQLLFLNEEATSPHFPLLEKVSYINTESDWQSTLASRLSNAPRLRELCTNSFPLTLPEDFPWAQINTFETRHATLSSCFYVLDRAVNLVQGTFRIWIDDVDAVPTSVATLDHLEALSIDASPHDDEPFFIPTQATPLSVLRHLKTPALKHLILRHDPFEPHPADISPFFSWQSRSAAQLQSLELCRVPASGDTLISCLKVVPSLTQLRLRFLHNVDLNPLFVQFTAISFLPKLETMHCQLNNARLDPHTLAKMLRWRWDAVGVTRLRLFWVVKWNDAEFFEAISVELEGLQSEGMDLRYGNEVVRGG</sequence>
<protein>
    <recommendedName>
        <fullName evidence="3">F-box domain-containing protein</fullName>
    </recommendedName>
</protein>
<dbReference type="InterPro" id="IPR032675">
    <property type="entry name" value="LRR_dom_sf"/>
</dbReference>
<reference evidence="1 2" key="1">
    <citation type="journal article" date="2024" name="J Genomics">
        <title>Draft genome sequencing and assembly of Favolaschia claudopus CIRM-BRFM 2984 isolated from oak limbs.</title>
        <authorList>
            <person name="Navarro D."/>
            <person name="Drula E."/>
            <person name="Chaduli D."/>
            <person name="Cazenave R."/>
            <person name="Ahrendt S."/>
            <person name="Wang J."/>
            <person name="Lipzen A."/>
            <person name="Daum C."/>
            <person name="Barry K."/>
            <person name="Grigoriev I.V."/>
            <person name="Favel A."/>
            <person name="Rosso M.N."/>
            <person name="Martin F."/>
        </authorList>
    </citation>
    <scope>NUCLEOTIDE SEQUENCE [LARGE SCALE GENOMIC DNA]</scope>
    <source>
        <strain evidence="1 2">CIRM-BRFM 2984</strain>
    </source>
</reference>
<keyword evidence="2" id="KW-1185">Reference proteome</keyword>
<gene>
    <name evidence="1" type="ORF">R3P38DRAFT_539183</name>
</gene>
<dbReference type="SUPFAM" id="SSF52047">
    <property type="entry name" value="RNI-like"/>
    <property type="match status" value="1"/>
</dbReference>
<accession>A0AAW0CDQ7</accession>
<dbReference type="EMBL" id="JAWWNJ010000017">
    <property type="protein sequence ID" value="KAK7038174.1"/>
    <property type="molecule type" value="Genomic_DNA"/>
</dbReference>
<comment type="caution">
    <text evidence="1">The sequence shown here is derived from an EMBL/GenBank/DDBJ whole genome shotgun (WGS) entry which is preliminary data.</text>
</comment>
<dbReference type="Gene3D" id="3.80.10.10">
    <property type="entry name" value="Ribonuclease Inhibitor"/>
    <property type="match status" value="1"/>
</dbReference>